<keyword evidence="2" id="KW-1185">Reference proteome</keyword>
<dbReference type="Proteomes" id="UP001320119">
    <property type="component" value="Chromosome"/>
</dbReference>
<dbReference type="EMBL" id="AP023086">
    <property type="protein sequence ID" value="BCD96272.1"/>
    <property type="molecule type" value="Genomic_DNA"/>
</dbReference>
<dbReference type="KEGG" id="marq:MARGE09_P0472"/>
<dbReference type="RefSeq" id="WP_236985775.1">
    <property type="nucleotide sequence ID" value="NZ_AP023086.1"/>
</dbReference>
<evidence type="ECO:0000313" key="2">
    <source>
        <dbReference type="Proteomes" id="UP001320119"/>
    </source>
</evidence>
<sequence length="581" mass="66258">MDYRDEKSALRSAGNYDFDKFLFDVRFFDETTYESVLKKFFRTKPEQIYTHDKARREKRNKFFERILVFAQAKRYSKVVELMFDKQCVVSYAEEFFDEIINAIERADLNQCDCSQKMWSLVFRMEHDLRQLYEDTNTKIAEDIKGDGALNLGLIGRLRSEYGGDFDPDSAAEQMVAATSLALKLLAYKENLYVGQKLKVPPVVEVDMRLCEDAGELQYLALTWKRLLDVANRCVVLGGKASRYIGSDVPLSAAKNGIEVSSHFEPTFSQFEIMDFISSHRAVDGQSHRFFELALNKQIEHALVENVEDIRSLDDGQFLSVDEVNALLQLSELYSTDFFDSKIECFGLTIREWARAYSCLKYHVQNKSALGKLNVFHKADLGDTFIAGGLPEAKVGTAIENLIFGKNSRDLYDTPLLALPNDYYYLSATVVGALSIYSTLISLLSSLGDEWFDSGKKGKGFEKRVLDELNSRGVNAKPISFKREEEFECDVVFVMQNKIFVGECKNRTIPCWNPVRGGRFYESLNSFSLQVRRQVKGLRDNPEVVGEVFGVDPKDFEFVPFILFSQPVLVNRSGHISLPLYG</sequence>
<dbReference type="AlphaFoldDB" id="A0AAN2BIU0"/>
<name>A0AAN2BIU0_9GAMM</name>
<proteinExistence type="predicted"/>
<gene>
    <name evidence="1" type="ORF">MARGE09_P0472</name>
</gene>
<evidence type="ECO:0008006" key="3">
    <source>
        <dbReference type="Google" id="ProtNLM"/>
    </source>
</evidence>
<reference evidence="1 2" key="1">
    <citation type="journal article" date="2022" name="IScience">
        <title>An ultrasensitive nanofiber-based assay for enzymatic hydrolysis and deep-sea microbial degradation of cellulose.</title>
        <authorList>
            <person name="Tsudome M."/>
            <person name="Tachioka M."/>
            <person name="Miyazaki M."/>
            <person name="Uchimura K."/>
            <person name="Tsuda M."/>
            <person name="Takaki Y."/>
            <person name="Deguchi S."/>
        </authorList>
    </citation>
    <scope>NUCLEOTIDE SEQUENCE [LARGE SCALE GENOMIC DNA]</scope>
    <source>
        <strain evidence="1 2">GE09</strain>
    </source>
</reference>
<evidence type="ECO:0000313" key="1">
    <source>
        <dbReference type="EMBL" id="BCD96272.1"/>
    </source>
</evidence>
<accession>A0AAN2BIU0</accession>
<protein>
    <recommendedName>
        <fullName evidence="3">NERD domain-containing protein</fullName>
    </recommendedName>
</protein>
<organism evidence="1 2">
    <name type="scientific">Marinagarivorans cellulosilyticus</name>
    <dbReference type="NCBI Taxonomy" id="2721545"/>
    <lineage>
        <taxon>Bacteria</taxon>
        <taxon>Pseudomonadati</taxon>
        <taxon>Pseudomonadota</taxon>
        <taxon>Gammaproteobacteria</taxon>
        <taxon>Cellvibrionales</taxon>
        <taxon>Cellvibrionaceae</taxon>
        <taxon>Marinagarivorans</taxon>
    </lineage>
</organism>